<dbReference type="EMBL" id="JABWUV010000009">
    <property type="protein sequence ID" value="KAF6330329.1"/>
    <property type="molecule type" value="Genomic_DNA"/>
</dbReference>
<dbReference type="Proteomes" id="UP000527355">
    <property type="component" value="Unassembled WGS sequence"/>
</dbReference>
<gene>
    <name evidence="1" type="ORF">mMyoMyo1_012319</name>
</gene>
<dbReference type="AlphaFoldDB" id="A0A7J7VYZ4"/>
<comment type="caution">
    <text evidence="1">The sequence shown here is derived from an EMBL/GenBank/DDBJ whole genome shotgun (WGS) entry which is preliminary data.</text>
</comment>
<organism evidence="1 2">
    <name type="scientific">Myotis myotis</name>
    <name type="common">Greater mouse-eared bat</name>
    <name type="synonym">Vespertilio myotis</name>
    <dbReference type="NCBI Taxonomy" id="51298"/>
    <lineage>
        <taxon>Eukaryota</taxon>
        <taxon>Metazoa</taxon>
        <taxon>Chordata</taxon>
        <taxon>Craniata</taxon>
        <taxon>Vertebrata</taxon>
        <taxon>Euteleostomi</taxon>
        <taxon>Mammalia</taxon>
        <taxon>Eutheria</taxon>
        <taxon>Laurasiatheria</taxon>
        <taxon>Chiroptera</taxon>
        <taxon>Yangochiroptera</taxon>
        <taxon>Vespertilionidae</taxon>
        <taxon>Myotis</taxon>
    </lineage>
</organism>
<sequence>MREKHRSAASCTPPTGDVPATKVHCLDQNRTRDPSVCRPMFCPLSQTDQGYPGLYSVGQTMCPSLIRIFLFATIMPLKSKSPPPLHQLSTYDGYSRPIVSGIASPGQCARSILTASFLPRIVKC</sequence>
<keyword evidence="2" id="KW-1185">Reference proteome</keyword>
<proteinExistence type="predicted"/>
<name>A0A7J7VYZ4_MYOMY</name>
<evidence type="ECO:0000313" key="1">
    <source>
        <dbReference type="EMBL" id="KAF6330329.1"/>
    </source>
</evidence>
<reference evidence="1 2" key="1">
    <citation type="journal article" date="2020" name="Nature">
        <title>Six reference-quality genomes reveal evolution of bat adaptations.</title>
        <authorList>
            <person name="Jebb D."/>
            <person name="Huang Z."/>
            <person name="Pippel M."/>
            <person name="Hughes G.M."/>
            <person name="Lavrichenko K."/>
            <person name="Devanna P."/>
            <person name="Winkler S."/>
            <person name="Jermiin L.S."/>
            <person name="Skirmuntt E.C."/>
            <person name="Katzourakis A."/>
            <person name="Burkitt-Gray L."/>
            <person name="Ray D.A."/>
            <person name="Sullivan K.A.M."/>
            <person name="Roscito J.G."/>
            <person name="Kirilenko B.M."/>
            <person name="Davalos L.M."/>
            <person name="Corthals A.P."/>
            <person name="Power M.L."/>
            <person name="Jones G."/>
            <person name="Ransome R.D."/>
            <person name="Dechmann D.K.N."/>
            <person name="Locatelli A.G."/>
            <person name="Puechmaille S.J."/>
            <person name="Fedrigo O."/>
            <person name="Jarvis E.D."/>
            <person name="Hiller M."/>
            <person name="Vernes S.C."/>
            <person name="Myers E.W."/>
            <person name="Teeling E.C."/>
        </authorList>
    </citation>
    <scope>NUCLEOTIDE SEQUENCE [LARGE SCALE GENOMIC DNA]</scope>
    <source>
        <strain evidence="1">MMyoMyo1</strain>
        <tissue evidence="1">Flight muscle</tissue>
    </source>
</reference>
<accession>A0A7J7VYZ4</accession>
<evidence type="ECO:0000313" key="2">
    <source>
        <dbReference type="Proteomes" id="UP000527355"/>
    </source>
</evidence>
<protein>
    <submittedName>
        <fullName evidence="1">Uncharacterized protein</fullName>
    </submittedName>
</protein>